<protein>
    <submittedName>
        <fullName evidence="1">Uncharacterized protein</fullName>
    </submittedName>
</protein>
<organism evidence="1">
    <name type="scientific">Nothobranchius pienaari</name>
    <dbReference type="NCBI Taxonomy" id="704102"/>
    <lineage>
        <taxon>Eukaryota</taxon>
        <taxon>Metazoa</taxon>
        <taxon>Chordata</taxon>
        <taxon>Craniata</taxon>
        <taxon>Vertebrata</taxon>
        <taxon>Euteleostomi</taxon>
        <taxon>Actinopterygii</taxon>
        <taxon>Neopterygii</taxon>
        <taxon>Teleostei</taxon>
        <taxon>Neoteleostei</taxon>
        <taxon>Acanthomorphata</taxon>
        <taxon>Ovalentaria</taxon>
        <taxon>Atherinomorphae</taxon>
        <taxon>Cyprinodontiformes</taxon>
        <taxon>Nothobranchiidae</taxon>
        <taxon>Nothobranchius</taxon>
    </lineage>
</organism>
<evidence type="ECO:0000313" key="1">
    <source>
        <dbReference type="EMBL" id="SBR50751.1"/>
    </source>
</evidence>
<name>A0A1A8M2H0_9TELE</name>
<reference evidence="1" key="1">
    <citation type="submission" date="2016-05" db="EMBL/GenBank/DDBJ databases">
        <authorList>
            <person name="Lavstsen T."/>
            <person name="Jespersen J.S."/>
        </authorList>
    </citation>
    <scope>NUCLEOTIDE SEQUENCE</scope>
    <source>
        <tissue evidence="1">Brain</tissue>
    </source>
</reference>
<dbReference type="AlphaFoldDB" id="A0A1A8M2H0"/>
<gene>
    <name evidence="1" type="primary">BRAFLDRAFT_102100</name>
</gene>
<dbReference type="EMBL" id="HAEF01010628">
    <property type="protein sequence ID" value="SBR50751.1"/>
    <property type="molecule type" value="Transcribed_RNA"/>
</dbReference>
<feature type="non-terminal residue" evidence="1">
    <location>
        <position position="1"/>
    </location>
</feature>
<accession>A0A1A8M2H0</accession>
<proteinExistence type="predicted"/>
<sequence length="52" mass="5616">CSHRCLQPQTPAAEDTCSYRCPLLQASAAAEHAQCSSAATLLSTSRFFSNQR</sequence>
<reference evidence="1" key="2">
    <citation type="submission" date="2016-06" db="EMBL/GenBank/DDBJ databases">
        <title>The genome of a short-lived fish provides insights into sex chromosome evolution and the genetic control of aging.</title>
        <authorList>
            <person name="Reichwald K."/>
            <person name="Felder M."/>
            <person name="Petzold A."/>
            <person name="Koch P."/>
            <person name="Groth M."/>
            <person name="Platzer M."/>
        </authorList>
    </citation>
    <scope>NUCLEOTIDE SEQUENCE</scope>
    <source>
        <tissue evidence="1">Brain</tissue>
    </source>
</reference>